<dbReference type="STRING" id="555875.SAMN04488124_1804"/>
<dbReference type="Gene3D" id="3.40.720.10">
    <property type="entry name" value="Alkaline Phosphatase, subunit A"/>
    <property type="match status" value="1"/>
</dbReference>
<keyword evidence="3" id="KW-1185">Reference proteome</keyword>
<protein>
    <submittedName>
        <fullName evidence="2">Arylsulfatase A</fullName>
    </submittedName>
</protein>
<dbReference type="RefSeq" id="WP_089879586.1">
    <property type="nucleotide sequence ID" value="NZ_FOYS01000003.1"/>
</dbReference>
<dbReference type="CDD" id="cd16148">
    <property type="entry name" value="sulfatase_like"/>
    <property type="match status" value="1"/>
</dbReference>
<evidence type="ECO:0000313" key="2">
    <source>
        <dbReference type="EMBL" id="SFR49758.1"/>
    </source>
</evidence>
<feature type="domain" description="Sulfatase N-terminal" evidence="1">
    <location>
        <begin position="4"/>
        <end position="344"/>
    </location>
</feature>
<dbReference type="EMBL" id="FOYS01000003">
    <property type="protein sequence ID" value="SFR49758.1"/>
    <property type="molecule type" value="Genomic_DNA"/>
</dbReference>
<dbReference type="Proteomes" id="UP000243250">
    <property type="component" value="Unassembled WGS sequence"/>
</dbReference>
<dbReference type="SUPFAM" id="SSF53649">
    <property type="entry name" value="Alkaline phosphatase-like"/>
    <property type="match status" value="1"/>
</dbReference>
<evidence type="ECO:0000313" key="3">
    <source>
        <dbReference type="Proteomes" id="UP000243250"/>
    </source>
</evidence>
<dbReference type="PANTHER" id="PTHR43751:SF3">
    <property type="entry name" value="SULFATASE N-TERMINAL DOMAIN-CONTAINING PROTEIN"/>
    <property type="match status" value="1"/>
</dbReference>
<gene>
    <name evidence="2" type="ORF">SAMN04488124_1804</name>
</gene>
<organism evidence="2 3">
    <name type="scientific">Halogeometricum limi</name>
    <dbReference type="NCBI Taxonomy" id="555875"/>
    <lineage>
        <taxon>Archaea</taxon>
        <taxon>Methanobacteriati</taxon>
        <taxon>Methanobacteriota</taxon>
        <taxon>Stenosarchaea group</taxon>
        <taxon>Halobacteria</taxon>
        <taxon>Halobacteriales</taxon>
        <taxon>Haloferacaceae</taxon>
        <taxon>Halogeometricum</taxon>
    </lineage>
</organism>
<dbReference type="PANTHER" id="PTHR43751">
    <property type="entry name" value="SULFATASE"/>
    <property type="match status" value="1"/>
</dbReference>
<dbReference type="InterPro" id="IPR017850">
    <property type="entry name" value="Alkaline_phosphatase_core_sf"/>
</dbReference>
<accession>A0A1I6H5R6</accession>
<dbReference type="InterPro" id="IPR052701">
    <property type="entry name" value="GAG_Ulvan_Degrading_Sulfatases"/>
</dbReference>
<dbReference type="AlphaFoldDB" id="A0A1I6H5R6"/>
<dbReference type="InterPro" id="IPR000917">
    <property type="entry name" value="Sulfatase_N"/>
</dbReference>
<name>A0A1I6H5R6_9EURY</name>
<proteinExistence type="predicted"/>
<sequence>MSRPNVVVTVLDTVRARDTVPASTSPMSTLADVAASGTEFTNAFSPAPWTLPSHASIFTGTYPSRHGAHGGHTFLDDSLRTLAEAFRADGYETVGVSNNTWVTDEFGFDRGFGTFRKGWQYVQSDTDLGTVTRAEHPGAKLRAACDRLFDGNPLVNAANLVYDEFATGDGAERTTSWVDSWLGDRSDEDPFFLFLNYVEPHVEYRPPREYAERYLPPDTTYDEATTLRQDPRAYDAGDYGLNEREFRALHALYRGELAYLDDQLARLRDALVSAGEWDDTVFVVLGDHGENIGDHGFFGHQYNLYDTLLHVPMVAHGGPFDGGQRTELVQTLDVAPTLLDAAGIDDDGFREQTQGRSLHPDADADSRQAVFAEYLSPQPSPESLTGRFGDLPDRFLSYDRSLRAVRTADEKYVRASDGSEWLYDVGSDPDELWNRADGDHDRTRLLSDRLDQWLDSFEHATTTGEVPMTDSTRERLSDLGYL</sequence>
<evidence type="ECO:0000259" key="1">
    <source>
        <dbReference type="Pfam" id="PF00884"/>
    </source>
</evidence>
<dbReference type="OrthoDB" id="3164at2157"/>
<dbReference type="Pfam" id="PF00884">
    <property type="entry name" value="Sulfatase"/>
    <property type="match status" value="1"/>
</dbReference>
<reference evidence="3" key="1">
    <citation type="submission" date="2016-10" db="EMBL/GenBank/DDBJ databases">
        <authorList>
            <person name="Varghese N."/>
            <person name="Submissions S."/>
        </authorList>
    </citation>
    <scope>NUCLEOTIDE SEQUENCE [LARGE SCALE GENOMIC DNA]</scope>
    <source>
        <strain evidence="3">CGMCC 1.8711</strain>
    </source>
</reference>